<dbReference type="EMBL" id="JBGOOS010000063">
    <property type="protein sequence ID" value="MEZ8211620.1"/>
    <property type="molecule type" value="Genomic_DNA"/>
</dbReference>
<accession>A0ABV4MPW5</accession>
<feature type="domain" description="Immunity MXAN-0049 protein" evidence="1">
    <location>
        <begin position="54"/>
        <end position="182"/>
    </location>
</feature>
<evidence type="ECO:0000313" key="2">
    <source>
        <dbReference type="EMBL" id="MEZ8211620.1"/>
    </source>
</evidence>
<sequence length="185" mass="21603">MNYYLLFSKFEEGEGSFTVQEPWDGSLNFYDSKEKLFKKEPYVLIDQCYDERGMSDCLKVGVGFLVNRKVQKVFFEHGFTGIQFVPVEVENDGLYHDYAFMNATASYDFLEPIASEASRFNKRLGVYRNVYEERLDRDKVSSTDIFHDCFTLSNYKVPYYVSEQVKDALESENVTGIEFIPMEFA</sequence>
<dbReference type="Proteomes" id="UP001569151">
    <property type="component" value="Unassembled WGS sequence"/>
</dbReference>
<dbReference type="InterPro" id="IPR012433">
    <property type="entry name" value="Imm11"/>
</dbReference>
<dbReference type="Pfam" id="PF07791">
    <property type="entry name" value="Imm11"/>
    <property type="match status" value="1"/>
</dbReference>
<evidence type="ECO:0000313" key="3">
    <source>
        <dbReference type="Proteomes" id="UP001569151"/>
    </source>
</evidence>
<comment type="caution">
    <text evidence="2">The sequence shown here is derived from an EMBL/GenBank/DDBJ whole genome shotgun (WGS) entry which is preliminary data.</text>
</comment>
<organism evidence="2 3">
    <name type="scientific">Vibrio bivalvicida</name>
    <dbReference type="NCBI Taxonomy" id="1276888"/>
    <lineage>
        <taxon>Bacteria</taxon>
        <taxon>Pseudomonadati</taxon>
        <taxon>Pseudomonadota</taxon>
        <taxon>Gammaproteobacteria</taxon>
        <taxon>Vibrionales</taxon>
        <taxon>Vibrionaceae</taxon>
        <taxon>Vibrio</taxon>
        <taxon>Vibrio oreintalis group</taxon>
    </lineage>
</organism>
<keyword evidence="3" id="KW-1185">Reference proteome</keyword>
<name>A0ABV4MPW5_9VIBR</name>
<dbReference type="RefSeq" id="WP_371720439.1">
    <property type="nucleotide sequence ID" value="NZ_JBGOOF010000057.1"/>
</dbReference>
<evidence type="ECO:0000259" key="1">
    <source>
        <dbReference type="Pfam" id="PF07791"/>
    </source>
</evidence>
<reference evidence="2 3" key="1">
    <citation type="submission" date="2024-06" db="EMBL/GenBank/DDBJ databases">
        <authorList>
            <person name="Steensen K."/>
            <person name="Seneca J."/>
            <person name="Bartlau N."/>
            <person name="Yu A.X."/>
            <person name="Polz M.F."/>
        </authorList>
    </citation>
    <scope>NUCLEOTIDE SEQUENCE [LARGE SCALE GENOMIC DNA]</scope>
    <source>
        <strain evidence="2 3">1F146</strain>
    </source>
</reference>
<protein>
    <submittedName>
        <fullName evidence="2">Imm11 family protein</fullName>
    </submittedName>
</protein>
<gene>
    <name evidence="2" type="ORF">ACED39_22925</name>
</gene>
<proteinExistence type="predicted"/>